<protein>
    <recommendedName>
        <fullName evidence="4">Hemin receptor</fullName>
    </recommendedName>
</protein>
<dbReference type="eggNOG" id="COG2067">
    <property type="taxonomic scope" value="Bacteria"/>
</dbReference>
<proteinExistence type="predicted"/>
<keyword evidence="1" id="KW-0732">Signal</keyword>
<dbReference type="RefSeq" id="WP_060940317.1">
    <property type="nucleotide sequence ID" value="NZ_CAMXYN010000031.1"/>
</dbReference>
<evidence type="ECO:0000313" key="2">
    <source>
        <dbReference type="EMBL" id="KXA42233.1"/>
    </source>
</evidence>
<comment type="caution">
    <text evidence="2">The sequence shown here is derived from an EMBL/GenBank/DDBJ whole genome shotgun (WGS) entry which is preliminary data.</text>
</comment>
<dbReference type="AlphaFoldDB" id="A0A133QHG4"/>
<sequence>MKIHYYLLAASLLTMPAFAQETYENARIADTDLNGTARYVGMGGALEALGADLSTMSSNPAGIGLYRHSMLSVSGGLLLQGKGNEFANGNKLNTSFDQIGGVYSMRTRRNSYLNFGFNYQKSKNFNYILNAANSLNGSSQNGQSYLKGMIGNEANGGFSVGQDKSGTYYGYIDDRSSHTALPWSNVDYLYWNTMIPDASDGKFYAYDADSYQFDRANKGYIANYDFNISGNLRDRVFLGVTFGLKDVHYKGYSEYTEQLSNSMGQVTLADERHITGSGFDVTAGVIVRPITNSPFRIGAYVKSPTWYDLRTENYTTIANNSTQGGIYNKGSVSNAYDYKIWTPWRFGVSMGHTIGNYIALGLTYDYQDFSSMNTRISDEAYVDYYYGDVYESTSADVVMNNHTEKSLKGVSTLRIGAEFKPAKNFAIRAGYNYVSPKYSSNAQKNSGLASYGSSYASATDFTNWDAINRFTVGAGYQAGKFNIDLAYQYSSQKGDFYPFSTMSVRDGNKTYTNTPTVSKVENNRSQLLLTLGYHF</sequence>
<evidence type="ECO:0000313" key="3">
    <source>
        <dbReference type="Proteomes" id="UP000070533"/>
    </source>
</evidence>
<dbReference type="Proteomes" id="UP000070533">
    <property type="component" value="Unassembled WGS sequence"/>
</dbReference>
<reference evidence="3" key="1">
    <citation type="submission" date="2016-01" db="EMBL/GenBank/DDBJ databases">
        <authorList>
            <person name="Mitreva M."/>
            <person name="Pepin K.H."/>
            <person name="Mihindukulasuriya K.A."/>
            <person name="Fulton R."/>
            <person name="Fronick C."/>
            <person name="O'Laughlin M."/>
            <person name="Miner T."/>
            <person name="Herter B."/>
            <person name="Rosa B.A."/>
            <person name="Cordes M."/>
            <person name="Tomlinson C."/>
            <person name="Wollam A."/>
            <person name="Palsikar V.B."/>
            <person name="Mardis E.R."/>
            <person name="Wilson R.K."/>
        </authorList>
    </citation>
    <scope>NUCLEOTIDE SEQUENCE [LARGE SCALE GENOMIC DNA]</scope>
    <source>
        <strain evidence="3">MJR7716</strain>
    </source>
</reference>
<dbReference type="STRING" id="28128.HMPREF3226_00735"/>
<evidence type="ECO:0008006" key="4">
    <source>
        <dbReference type="Google" id="ProtNLM"/>
    </source>
</evidence>
<feature type="signal peptide" evidence="1">
    <location>
        <begin position="1"/>
        <end position="19"/>
    </location>
</feature>
<dbReference type="Gene3D" id="2.40.160.60">
    <property type="entry name" value="Outer membrane protein transport protein (OMPP1/FadL/TodX)"/>
    <property type="match status" value="1"/>
</dbReference>
<accession>A0A133QHG4</accession>
<gene>
    <name evidence="2" type="ORF">HMPREF3226_00735</name>
</gene>
<name>A0A133QHG4_9BACT</name>
<keyword evidence="3" id="KW-1185">Reference proteome</keyword>
<feature type="chain" id="PRO_5007458815" description="Hemin receptor" evidence="1">
    <location>
        <begin position="20"/>
        <end position="535"/>
    </location>
</feature>
<organism evidence="2 3">
    <name type="scientific">Prevotella corporis</name>
    <dbReference type="NCBI Taxonomy" id="28128"/>
    <lineage>
        <taxon>Bacteria</taxon>
        <taxon>Pseudomonadati</taxon>
        <taxon>Bacteroidota</taxon>
        <taxon>Bacteroidia</taxon>
        <taxon>Bacteroidales</taxon>
        <taxon>Prevotellaceae</taxon>
        <taxon>Prevotella</taxon>
    </lineage>
</organism>
<dbReference type="PATRIC" id="fig|28128.5.peg.742"/>
<dbReference type="EMBL" id="LRQG01000038">
    <property type="protein sequence ID" value="KXA42233.1"/>
    <property type="molecule type" value="Genomic_DNA"/>
</dbReference>
<evidence type="ECO:0000256" key="1">
    <source>
        <dbReference type="SAM" id="SignalP"/>
    </source>
</evidence>
<dbReference type="SUPFAM" id="SSF56935">
    <property type="entry name" value="Porins"/>
    <property type="match status" value="1"/>
</dbReference>
<dbReference type="OrthoDB" id="9765571at2"/>